<gene>
    <name evidence="2" type="ORF">FVW59_02815</name>
</gene>
<protein>
    <submittedName>
        <fullName evidence="2">DUF885 domain-containing protein</fullName>
    </submittedName>
</protein>
<accession>A0A5C9A5D2</accession>
<feature type="signal peptide" evidence="1">
    <location>
        <begin position="1"/>
        <end position="24"/>
    </location>
</feature>
<evidence type="ECO:0000313" key="3">
    <source>
        <dbReference type="Proteomes" id="UP000321933"/>
    </source>
</evidence>
<organism evidence="2 3">
    <name type="scientific">Parahaliea aestuarii</name>
    <dbReference type="NCBI Taxonomy" id="1852021"/>
    <lineage>
        <taxon>Bacteria</taxon>
        <taxon>Pseudomonadati</taxon>
        <taxon>Pseudomonadota</taxon>
        <taxon>Gammaproteobacteria</taxon>
        <taxon>Cellvibrionales</taxon>
        <taxon>Halieaceae</taxon>
        <taxon>Parahaliea</taxon>
    </lineage>
</organism>
<reference evidence="2 3" key="1">
    <citation type="submission" date="2019-08" db="EMBL/GenBank/DDBJ databases">
        <title>Parahaliea maris sp. nov., isolated from the surface seawater.</title>
        <authorList>
            <person name="Liu Y."/>
        </authorList>
    </citation>
    <scope>NUCLEOTIDE SEQUENCE [LARGE SCALE GENOMIC DNA]</scope>
    <source>
        <strain evidence="2 3">S2-26</strain>
    </source>
</reference>
<evidence type="ECO:0000313" key="2">
    <source>
        <dbReference type="EMBL" id="TXS94857.1"/>
    </source>
</evidence>
<evidence type="ECO:0000256" key="1">
    <source>
        <dbReference type="SAM" id="SignalP"/>
    </source>
</evidence>
<keyword evidence="1" id="KW-0732">Signal</keyword>
<dbReference type="OrthoDB" id="140419at2"/>
<name>A0A5C9A5D2_9GAMM</name>
<feature type="chain" id="PRO_5023035627" evidence="1">
    <location>
        <begin position="25"/>
        <end position="430"/>
    </location>
</feature>
<comment type="caution">
    <text evidence="2">The sequence shown here is derived from an EMBL/GenBank/DDBJ whole genome shotgun (WGS) entry which is preliminary data.</text>
</comment>
<keyword evidence="3" id="KW-1185">Reference proteome</keyword>
<dbReference type="RefSeq" id="WP_148062699.1">
    <property type="nucleotide sequence ID" value="NZ_VRYZ01000001.1"/>
</dbReference>
<dbReference type="EMBL" id="VRYZ01000001">
    <property type="protein sequence ID" value="TXS94857.1"/>
    <property type="molecule type" value="Genomic_DNA"/>
</dbReference>
<dbReference type="Proteomes" id="UP000321933">
    <property type="component" value="Unassembled WGS sequence"/>
</dbReference>
<dbReference type="AlphaFoldDB" id="A0A5C9A5D2"/>
<sequence length="430" mass="48246">MPRPLHSLLPALALSVLTSTPGHATPVDAIAEQYVRLVLAMGEHDKGYVDAYYGPAEWRQQVAEAPPSPEAIASSAHQLREQLPSAADTRAASALERLRNNYLSTQLGALAAYAGTYGKDTPRDFDAEARALYDTTPPRRELSSFDSTLQQLAALLPGDAPLHQRVDEFQRQFDIPADKLSAVFDAAIEACRKRTLAHITLPAGESFQLEYVTDQPWSGYNWYRGDAHSLIQVNTDLPVRIDRAIDLGCHEGYPGHHTYNALLETEFVRQRGWVEFSVYPLFSPQSLIAEGSANYGIELAFPGEEKLRFEQQVLYPLAGLDPQTAERYDNVQDLTAELSYARNEIARQYLNGDIDREQAIELSQTYGPTSRSRAEQSVRFIDTYGAYVINYNWGKALVKDYIERDTQTNQERWQKFSALLSSPRLPSDLE</sequence>
<proteinExistence type="predicted"/>